<evidence type="ECO:0000256" key="3">
    <source>
        <dbReference type="ARBA" id="ARBA00022989"/>
    </source>
</evidence>
<accession>A0A645HUF0</accession>
<keyword evidence="4 5" id="KW-0472">Membrane</keyword>
<dbReference type="Pfam" id="PF06803">
    <property type="entry name" value="DUF1232"/>
    <property type="match status" value="1"/>
</dbReference>
<comment type="subcellular location">
    <subcellularLocation>
        <location evidence="1">Endomembrane system</location>
        <topology evidence="1">Multi-pass membrane protein</topology>
    </subcellularLocation>
</comment>
<keyword evidence="3 5" id="KW-1133">Transmembrane helix</keyword>
<dbReference type="InterPro" id="IPR010652">
    <property type="entry name" value="DUF1232"/>
</dbReference>
<dbReference type="AlphaFoldDB" id="A0A645HUF0"/>
<sequence length="123" mass="14244">MDLKERARQLKTDIPAVFLCMKDKKTPAIAKVLAGITVAYALSPIDLIPDFIPVLGYLDDVILLPFLIALTIRYIPRELFEHYREEAKDLWASGKPKKWYYALPVVAIWLLVLWLIKLRAFLF</sequence>
<evidence type="ECO:0000256" key="5">
    <source>
        <dbReference type="SAM" id="Phobius"/>
    </source>
</evidence>
<keyword evidence="2 5" id="KW-0812">Transmembrane</keyword>
<dbReference type="GO" id="GO:0012505">
    <property type="term" value="C:endomembrane system"/>
    <property type="evidence" value="ECO:0007669"/>
    <property type="project" value="UniProtKB-SubCell"/>
</dbReference>
<name>A0A645HUF0_9ZZZZ</name>
<comment type="caution">
    <text evidence="7">The sequence shown here is derived from an EMBL/GenBank/DDBJ whole genome shotgun (WGS) entry which is preliminary data.</text>
</comment>
<organism evidence="7">
    <name type="scientific">bioreactor metagenome</name>
    <dbReference type="NCBI Taxonomy" id="1076179"/>
    <lineage>
        <taxon>unclassified sequences</taxon>
        <taxon>metagenomes</taxon>
        <taxon>ecological metagenomes</taxon>
    </lineage>
</organism>
<evidence type="ECO:0000256" key="1">
    <source>
        <dbReference type="ARBA" id="ARBA00004127"/>
    </source>
</evidence>
<evidence type="ECO:0000313" key="7">
    <source>
        <dbReference type="EMBL" id="MPN39003.1"/>
    </source>
</evidence>
<evidence type="ECO:0000256" key="4">
    <source>
        <dbReference type="ARBA" id="ARBA00023136"/>
    </source>
</evidence>
<evidence type="ECO:0000259" key="6">
    <source>
        <dbReference type="Pfam" id="PF06803"/>
    </source>
</evidence>
<evidence type="ECO:0000256" key="2">
    <source>
        <dbReference type="ARBA" id="ARBA00022692"/>
    </source>
</evidence>
<feature type="transmembrane region" description="Helical" evidence="5">
    <location>
        <begin position="99"/>
        <end position="116"/>
    </location>
</feature>
<reference evidence="7" key="1">
    <citation type="submission" date="2019-08" db="EMBL/GenBank/DDBJ databases">
        <authorList>
            <person name="Kucharzyk K."/>
            <person name="Murdoch R.W."/>
            <person name="Higgins S."/>
            <person name="Loffler F."/>
        </authorList>
    </citation>
    <scope>NUCLEOTIDE SEQUENCE</scope>
</reference>
<dbReference type="EMBL" id="VSSQ01094571">
    <property type="protein sequence ID" value="MPN39003.1"/>
    <property type="molecule type" value="Genomic_DNA"/>
</dbReference>
<feature type="domain" description="DUF1232" evidence="6">
    <location>
        <begin position="30"/>
        <end position="66"/>
    </location>
</feature>
<gene>
    <name evidence="7" type="ORF">SDC9_186529</name>
</gene>
<proteinExistence type="predicted"/>
<protein>
    <recommendedName>
        <fullName evidence="6">DUF1232 domain-containing protein</fullName>
    </recommendedName>
</protein>
<feature type="transmembrane region" description="Helical" evidence="5">
    <location>
        <begin position="28"/>
        <end position="48"/>
    </location>
</feature>